<dbReference type="EMBL" id="CADEBC010000428">
    <property type="protein sequence ID" value="CAB3230531.1"/>
    <property type="molecule type" value="Genomic_DNA"/>
</dbReference>
<accession>A0A8S0ZFM8</accession>
<name>A0A8S0ZFM8_ARCPL</name>
<reference evidence="1 2" key="1">
    <citation type="submission" date="2020-04" db="EMBL/GenBank/DDBJ databases">
        <authorList>
            <person name="Wallbank WR R."/>
            <person name="Pardo Diaz C."/>
            <person name="Kozak K."/>
            <person name="Martin S."/>
            <person name="Jiggins C."/>
            <person name="Moest M."/>
            <person name="Warren A I."/>
            <person name="Byers J.R.P. K."/>
            <person name="Montejo-Kovacevich G."/>
            <person name="Yen C E."/>
        </authorList>
    </citation>
    <scope>NUCLEOTIDE SEQUENCE [LARGE SCALE GENOMIC DNA]</scope>
</reference>
<evidence type="ECO:0000313" key="2">
    <source>
        <dbReference type="Proteomes" id="UP000494106"/>
    </source>
</evidence>
<sequence>MADLCFICDKKLSEGVSVNVVRGLQTLKTASIERNDGHIDYLNTLSSVNVHSECRKVYTSKNVIIASKRRTDESEPSTSSAPRKKRNEVFDFGKLCLFCGQEADEIAEKKKKLKYRRTISNVSTLAFKDNVIKRAEERNDSLGELVKERIYYEYDLIAAEAKYHTICYTNFLTRVPSADKKPRQDDQVTQAMKEIFYYIENNEDSQFTLKELKDVVYTSMTGRKSLFIFLMGLAWKCRFSMPLLLSGTVAALGRAWMFQIRVHTVHRLHENELAYYDEDEDMEEDEGSWETQSTDSWETIVEEVAYG</sequence>
<dbReference type="Proteomes" id="UP000494106">
    <property type="component" value="Unassembled WGS sequence"/>
</dbReference>
<protein>
    <submittedName>
        <fullName evidence="1">Uncharacterized protein</fullName>
    </submittedName>
</protein>
<comment type="caution">
    <text evidence="1">The sequence shown here is derived from an EMBL/GenBank/DDBJ whole genome shotgun (WGS) entry which is preliminary data.</text>
</comment>
<gene>
    <name evidence="1" type="ORF">APLA_LOCUS4243</name>
</gene>
<proteinExistence type="predicted"/>
<organism evidence="1 2">
    <name type="scientific">Arctia plantaginis</name>
    <name type="common">Wood tiger moth</name>
    <name type="synonym">Phalaena plantaginis</name>
    <dbReference type="NCBI Taxonomy" id="874455"/>
    <lineage>
        <taxon>Eukaryota</taxon>
        <taxon>Metazoa</taxon>
        <taxon>Ecdysozoa</taxon>
        <taxon>Arthropoda</taxon>
        <taxon>Hexapoda</taxon>
        <taxon>Insecta</taxon>
        <taxon>Pterygota</taxon>
        <taxon>Neoptera</taxon>
        <taxon>Endopterygota</taxon>
        <taxon>Lepidoptera</taxon>
        <taxon>Glossata</taxon>
        <taxon>Ditrysia</taxon>
        <taxon>Noctuoidea</taxon>
        <taxon>Erebidae</taxon>
        <taxon>Arctiinae</taxon>
        <taxon>Arctia</taxon>
    </lineage>
</organism>
<dbReference type="OrthoDB" id="6626870at2759"/>
<evidence type="ECO:0000313" key="1">
    <source>
        <dbReference type="EMBL" id="CAB3230531.1"/>
    </source>
</evidence>
<keyword evidence="2" id="KW-1185">Reference proteome</keyword>
<dbReference type="AlphaFoldDB" id="A0A8S0ZFM8"/>